<comment type="subcellular location">
    <subcellularLocation>
        <location evidence="1">Cell membrane</location>
        <topology evidence="1">Multi-pass membrane protein</topology>
    </subcellularLocation>
</comment>
<dbReference type="InterPro" id="IPR038770">
    <property type="entry name" value="Na+/solute_symporter_sf"/>
</dbReference>
<keyword evidence="10" id="KW-1185">Reference proteome</keyword>
<dbReference type="Pfam" id="PF03547">
    <property type="entry name" value="Mem_trans"/>
    <property type="match status" value="2"/>
</dbReference>
<dbReference type="PANTHER" id="PTHR36838">
    <property type="entry name" value="AUXIN EFFLUX CARRIER FAMILY PROTEIN"/>
    <property type="match status" value="1"/>
</dbReference>
<feature type="transmembrane region" description="Helical" evidence="8">
    <location>
        <begin position="67"/>
        <end position="89"/>
    </location>
</feature>
<keyword evidence="5 8" id="KW-0812">Transmembrane</keyword>
<keyword evidence="7 8" id="KW-0472">Membrane</keyword>
<dbReference type="GO" id="GO:0055085">
    <property type="term" value="P:transmembrane transport"/>
    <property type="evidence" value="ECO:0007669"/>
    <property type="project" value="InterPro"/>
</dbReference>
<dbReference type="AlphaFoldDB" id="X0PRP9"/>
<evidence type="ECO:0000313" key="10">
    <source>
        <dbReference type="Proteomes" id="UP000051236"/>
    </source>
</evidence>
<dbReference type="Proteomes" id="UP000051236">
    <property type="component" value="Unassembled WGS sequence"/>
</dbReference>
<evidence type="ECO:0000256" key="2">
    <source>
        <dbReference type="ARBA" id="ARBA00010145"/>
    </source>
</evidence>
<dbReference type="GO" id="GO:0005886">
    <property type="term" value="C:plasma membrane"/>
    <property type="evidence" value="ECO:0007669"/>
    <property type="project" value="UniProtKB-SubCell"/>
</dbReference>
<dbReference type="PANTHER" id="PTHR36838:SF1">
    <property type="entry name" value="SLR1864 PROTEIN"/>
    <property type="match status" value="1"/>
</dbReference>
<dbReference type="InterPro" id="IPR004776">
    <property type="entry name" value="Mem_transp_PIN-like"/>
</dbReference>
<feature type="transmembrane region" description="Helical" evidence="8">
    <location>
        <begin position="286"/>
        <end position="303"/>
    </location>
</feature>
<evidence type="ECO:0000256" key="6">
    <source>
        <dbReference type="ARBA" id="ARBA00022989"/>
    </source>
</evidence>
<sequence length="304" mass="32790">MIKTLIFALLPIIVTLGIGYWSAWRQIFDDHDAQRFVKLIMDFTLPMSIFAGIWGTSRKIILANVPMAAWLFGAMLGAYIILFAIYRYVAGNAAGLAALRAMSVADPSVPFVGTAILGLIFGNSLSAIDVGVSSLIINIFILPLVFGALSGEESAIKDRLISTLKKPLVIAALAGFILTLLGSHIPTELENSFTLLGKASGGVALFASGIVLATRKLRITKNVVLNVFLKNLLFPLIIWACMFALHFPQTVQRIVILTLAIPTATMPTSLAIQYQTAESEMASTQFLSTICSFFTMAGFILLIG</sequence>
<feature type="transmembrane region" description="Helical" evidence="8">
    <location>
        <begin position="6"/>
        <end position="24"/>
    </location>
</feature>
<keyword evidence="3" id="KW-0813">Transport</keyword>
<evidence type="ECO:0000256" key="4">
    <source>
        <dbReference type="ARBA" id="ARBA00022475"/>
    </source>
</evidence>
<dbReference type="EMBL" id="AZGA01000016">
    <property type="protein sequence ID" value="KRM35060.1"/>
    <property type="molecule type" value="Genomic_DNA"/>
</dbReference>
<keyword evidence="4" id="KW-1003">Cell membrane</keyword>
<comment type="caution">
    <text evidence="9">The sequence shown here is derived from an EMBL/GenBank/DDBJ whole genome shotgun (WGS) entry which is preliminary data.</text>
</comment>
<dbReference type="RefSeq" id="WP_035453630.1">
    <property type="nucleotide sequence ID" value="NZ_AZGA01000016.1"/>
</dbReference>
<dbReference type="Gene3D" id="1.20.1530.20">
    <property type="match status" value="1"/>
</dbReference>
<comment type="similarity">
    <text evidence="2">Belongs to the auxin efflux carrier (TC 2.A.69) family.</text>
</comment>
<feature type="transmembrane region" description="Helical" evidence="8">
    <location>
        <begin position="168"/>
        <end position="187"/>
    </location>
</feature>
<name>X0PRP9_9LACO</name>
<dbReference type="PATRIC" id="fig|1423734.3.peg.1199"/>
<dbReference type="STRING" id="1423734.FC83_GL001186"/>
<evidence type="ECO:0000256" key="7">
    <source>
        <dbReference type="ARBA" id="ARBA00023136"/>
    </source>
</evidence>
<feature type="transmembrane region" description="Helical" evidence="8">
    <location>
        <begin position="36"/>
        <end position="55"/>
    </location>
</feature>
<dbReference type="eggNOG" id="COG0679">
    <property type="taxonomic scope" value="Bacteria"/>
</dbReference>
<proteinExistence type="inferred from homology"/>
<feature type="transmembrane region" description="Helical" evidence="8">
    <location>
        <begin position="225"/>
        <end position="248"/>
    </location>
</feature>
<keyword evidence="6 8" id="KW-1133">Transmembrane helix</keyword>
<evidence type="ECO:0000256" key="1">
    <source>
        <dbReference type="ARBA" id="ARBA00004651"/>
    </source>
</evidence>
<evidence type="ECO:0000313" key="9">
    <source>
        <dbReference type="EMBL" id="KRM35060.1"/>
    </source>
</evidence>
<feature type="transmembrane region" description="Helical" evidence="8">
    <location>
        <begin position="193"/>
        <end position="213"/>
    </location>
</feature>
<feature type="transmembrane region" description="Helical" evidence="8">
    <location>
        <begin position="127"/>
        <end position="147"/>
    </location>
</feature>
<evidence type="ECO:0000256" key="5">
    <source>
        <dbReference type="ARBA" id="ARBA00022692"/>
    </source>
</evidence>
<organism evidence="9 10">
    <name type="scientific">Agrilactobacillus composti DSM 18527 = JCM 14202</name>
    <dbReference type="NCBI Taxonomy" id="1423734"/>
    <lineage>
        <taxon>Bacteria</taxon>
        <taxon>Bacillati</taxon>
        <taxon>Bacillota</taxon>
        <taxon>Bacilli</taxon>
        <taxon>Lactobacillales</taxon>
        <taxon>Lactobacillaceae</taxon>
        <taxon>Agrilactobacillus</taxon>
    </lineage>
</organism>
<protein>
    <submittedName>
        <fullName evidence="9">Malonate efflux carrier</fullName>
    </submittedName>
</protein>
<accession>X0PRP9</accession>
<gene>
    <name evidence="9" type="ORF">FC83_GL001186</name>
</gene>
<feature type="transmembrane region" description="Helical" evidence="8">
    <location>
        <begin position="101"/>
        <end position="121"/>
    </location>
</feature>
<evidence type="ECO:0000256" key="3">
    <source>
        <dbReference type="ARBA" id="ARBA00022448"/>
    </source>
</evidence>
<feature type="transmembrane region" description="Helical" evidence="8">
    <location>
        <begin position="254"/>
        <end position="274"/>
    </location>
</feature>
<evidence type="ECO:0000256" key="8">
    <source>
        <dbReference type="SAM" id="Phobius"/>
    </source>
</evidence>
<reference evidence="9 10" key="1">
    <citation type="journal article" date="2015" name="Genome Announc.">
        <title>Expanding the biotechnology potential of lactobacilli through comparative genomics of 213 strains and associated genera.</title>
        <authorList>
            <person name="Sun Z."/>
            <person name="Harris H.M."/>
            <person name="McCann A."/>
            <person name="Guo C."/>
            <person name="Argimon S."/>
            <person name="Zhang W."/>
            <person name="Yang X."/>
            <person name="Jeffery I.B."/>
            <person name="Cooney J.C."/>
            <person name="Kagawa T.F."/>
            <person name="Liu W."/>
            <person name="Song Y."/>
            <person name="Salvetti E."/>
            <person name="Wrobel A."/>
            <person name="Rasinkangas P."/>
            <person name="Parkhill J."/>
            <person name="Rea M.C."/>
            <person name="O'Sullivan O."/>
            <person name="Ritari J."/>
            <person name="Douillard F.P."/>
            <person name="Paul Ross R."/>
            <person name="Yang R."/>
            <person name="Briner A.E."/>
            <person name="Felis G.E."/>
            <person name="de Vos W.M."/>
            <person name="Barrangou R."/>
            <person name="Klaenhammer T.R."/>
            <person name="Caufield P.W."/>
            <person name="Cui Y."/>
            <person name="Zhang H."/>
            <person name="O'Toole P.W."/>
        </authorList>
    </citation>
    <scope>NUCLEOTIDE SEQUENCE [LARGE SCALE GENOMIC DNA]</scope>
    <source>
        <strain evidence="9 10">DSM 18527</strain>
    </source>
</reference>
<dbReference type="OrthoDB" id="109606at2"/>